<reference evidence="1 2" key="1">
    <citation type="submission" date="2020-03" db="EMBL/GenBank/DDBJ databases">
        <title>WGS of actinomycetes isolated from Thailand.</title>
        <authorList>
            <person name="Thawai C."/>
        </authorList>
    </citation>
    <scope>NUCLEOTIDE SEQUENCE [LARGE SCALE GENOMIC DNA]</scope>
    <source>
        <strain evidence="1 2">HSS6-12</strain>
    </source>
</reference>
<proteinExistence type="predicted"/>
<sequence>MDVPELLGRAACHVPVVAAGEAGTTVADANEYLDHDEWEIALDILVELGDAYRTETAFWDLLAEAARMMWLSRTERWCHWRRAEVVHGVVRADLQLVDPGVAGGRRTPIPGDGRLRPLWDMGAVTAAGDPDLSVARLWVESLPDLQPGGRAVVRLAPLSPQRWRRLVPGDVITMHEQRPVAGTATIVESAFSVDEDHHL</sequence>
<name>A0ABX0ZCP8_9ACTN</name>
<dbReference type="EMBL" id="JAATEO010000018">
    <property type="protein sequence ID" value="NJP33735.1"/>
    <property type="molecule type" value="Genomic_DNA"/>
</dbReference>
<gene>
    <name evidence="1" type="ORF">HCJ94_17530</name>
</gene>
<evidence type="ECO:0000313" key="1">
    <source>
        <dbReference type="EMBL" id="NJP33735.1"/>
    </source>
</evidence>
<accession>A0ABX0ZCP8</accession>
<keyword evidence="2" id="KW-1185">Reference proteome</keyword>
<dbReference type="RefSeq" id="WP_168002104.1">
    <property type="nucleotide sequence ID" value="NZ_JAATEO010000018.1"/>
</dbReference>
<protein>
    <submittedName>
        <fullName evidence="1">Uncharacterized protein</fullName>
    </submittedName>
</protein>
<comment type="caution">
    <text evidence="1">The sequence shown here is derived from an EMBL/GenBank/DDBJ whole genome shotgun (WGS) entry which is preliminary data.</text>
</comment>
<organism evidence="1 2">
    <name type="scientific">Micromonospora thermarum</name>
    <dbReference type="NCBI Taxonomy" id="2720024"/>
    <lineage>
        <taxon>Bacteria</taxon>
        <taxon>Bacillati</taxon>
        <taxon>Actinomycetota</taxon>
        <taxon>Actinomycetes</taxon>
        <taxon>Micromonosporales</taxon>
        <taxon>Micromonosporaceae</taxon>
        <taxon>Micromonospora</taxon>
    </lineage>
</organism>
<evidence type="ECO:0000313" key="2">
    <source>
        <dbReference type="Proteomes" id="UP000783871"/>
    </source>
</evidence>
<dbReference type="Proteomes" id="UP000783871">
    <property type="component" value="Unassembled WGS sequence"/>
</dbReference>